<evidence type="ECO:0000256" key="9">
    <source>
        <dbReference type="ARBA" id="ARBA00022777"/>
    </source>
</evidence>
<comment type="catalytic activity">
    <reaction evidence="1">
        <text>ATP + protein L-histidine = ADP + protein N-phospho-L-histidine.</text>
        <dbReference type="EC" id="2.7.13.3"/>
    </reaction>
</comment>
<comment type="subcellular location">
    <subcellularLocation>
        <location evidence="2">Cell membrane</location>
        <topology evidence="2">Multi-pass membrane protein</topology>
    </subcellularLocation>
</comment>
<dbReference type="InterPro" id="IPR005467">
    <property type="entry name" value="His_kinase_dom"/>
</dbReference>
<organism evidence="17 18">
    <name type="scientific">Gordoniibacillus kamchatkensis</name>
    <dbReference type="NCBI Taxonomy" id="1590651"/>
    <lineage>
        <taxon>Bacteria</taxon>
        <taxon>Bacillati</taxon>
        <taxon>Bacillota</taxon>
        <taxon>Bacilli</taxon>
        <taxon>Bacillales</taxon>
        <taxon>Paenibacillaceae</taxon>
        <taxon>Gordoniibacillus</taxon>
    </lineage>
</organism>
<evidence type="ECO:0000256" key="6">
    <source>
        <dbReference type="ARBA" id="ARBA00022679"/>
    </source>
</evidence>
<dbReference type="Gene3D" id="1.10.287.130">
    <property type="match status" value="1"/>
</dbReference>
<dbReference type="PANTHER" id="PTHR43547:SF10">
    <property type="entry name" value="SENSOR HISTIDINE KINASE DCUS"/>
    <property type="match status" value="1"/>
</dbReference>
<evidence type="ECO:0000259" key="16">
    <source>
        <dbReference type="PROSITE" id="PS50112"/>
    </source>
</evidence>
<feature type="transmembrane region" description="Helical" evidence="14">
    <location>
        <begin position="7"/>
        <end position="31"/>
    </location>
</feature>
<keyword evidence="5" id="KW-0597">Phosphoprotein</keyword>
<evidence type="ECO:0000256" key="8">
    <source>
        <dbReference type="ARBA" id="ARBA00022741"/>
    </source>
</evidence>
<keyword evidence="18" id="KW-1185">Reference proteome</keyword>
<dbReference type="SUPFAM" id="SSF55874">
    <property type="entry name" value="ATPase domain of HSP90 chaperone/DNA topoisomerase II/histidine kinase"/>
    <property type="match status" value="1"/>
</dbReference>
<feature type="transmembrane region" description="Helical" evidence="14">
    <location>
        <begin position="169"/>
        <end position="188"/>
    </location>
</feature>
<dbReference type="SUPFAM" id="SSF103190">
    <property type="entry name" value="Sensory domain-like"/>
    <property type="match status" value="1"/>
</dbReference>
<evidence type="ECO:0000256" key="13">
    <source>
        <dbReference type="ARBA" id="ARBA00023136"/>
    </source>
</evidence>
<dbReference type="Pfam" id="PF02518">
    <property type="entry name" value="HATPase_c"/>
    <property type="match status" value="1"/>
</dbReference>
<dbReference type="Gene3D" id="3.30.450.20">
    <property type="entry name" value="PAS domain"/>
    <property type="match status" value="2"/>
</dbReference>
<dbReference type="InterPro" id="IPR029151">
    <property type="entry name" value="Sensor-like_sf"/>
</dbReference>
<dbReference type="InterPro" id="IPR003594">
    <property type="entry name" value="HATPase_dom"/>
</dbReference>
<evidence type="ECO:0000259" key="15">
    <source>
        <dbReference type="PROSITE" id="PS50109"/>
    </source>
</evidence>
<proteinExistence type="predicted"/>
<dbReference type="NCBIfam" id="TIGR00229">
    <property type="entry name" value="sensory_box"/>
    <property type="match status" value="1"/>
</dbReference>
<dbReference type="InterPro" id="IPR036890">
    <property type="entry name" value="HATPase_C_sf"/>
</dbReference>
<evidence type="ECO:0000256" key="4">
    <source>
        <dbReference type="ARBA" id="ARBA00022475"/>
    </source>
</evidence>
<feature type="domain" description="PAS" evidence="16">
    <location>
        <begin position="206"/>
        <end position="261"/>
    </location>
</feature>
<evidence type="ECO:0000313" key="17">
    <source>
        <dbReference type="EMBL" id="KIL37143.1"/>
    </source>
</evidence>
<dbReference type="InterPro" id="IPR039506">
    <property type="entry name" value="SPOB_a"/>
</dbReference>
<dbReference type="Pfam" id="PF14689">
    <property type="entry name" value="SPOB_a"/>
    <property type="match status" value="1"/>
</dbReference>
<keyword evidence="11 14" id="KW-1133">Transmembrane helix</keyword>
<dbReference type="InterPro" id="IPR004358">
    <property type="entry name" value="Sig_transdc_His_kin-like_C"/>
</dbReference>
<dbReference type="CDD" id="cd00130">
    <property type="entry name" value="PAS"/>
    <property type="match status" value="1"/>
</dbReference>
<gene>
    <name evidence="17" type="ORF">SD70_31075</name>
</gene>
<keyword evidence="8" id="KW-0547">Nucleotide-binding</keyword>
<keyword evidence="13 14" id="KW-0472">Membrane</keyword>
<dbReference type="InterPro" id="IPR035965">
    <property type="entry name" value="PAS-like_dom_sf"/>
</dbReference>
<dbReference type="PRINTS" id="PR00344">
    <property type="entry name" value="BCTRLSENSOR"/>
</dbReference>
<evidence type="ECO:0000256" key="1">
    <source>
        <dbReference type="ARBA" id="ARBA00000085"/>
    </source>
</evidence>
<evidence type="ECO:0000256" key="14">
    <source>
        <dbReference type="SAM" id="Phobius"/>
    </source>
</evidence>
<feature type="domain" description="Histidine kinase" evidence="15">
    <location>
        <begin position="329"/>
        <end position="524"/>
    </location>
</feature>
<name>A0ABR5A8Y4_9BACL</name>
<protein>
    <recommendedName>
        <fullName evidence="3">histidine kinase</fullName>
        <ecNumber evidence="3">2.7.13.3</ecNumber>
    </recommendedName>
</protein>
<evidence type="ECO:0000256" key="3">
    <source>
        <dbReference type="ARBA" id="ARBA00012438"/>
    </source>
</evidence>
<dbReference type="PROSITE" id="PS50112">
    <property type="entry name" value="PAS"/>
    <property type="match status" value="1"/>
</dbReference>
<dbReference type="SMART" id="SM00091">
    <property type="entry name" value="PAS"/>
    <property type="match status" value="1"/>
</dbReference>
<dbReference type="Proteomes" id="UP000031967">
    <property type="component" value="Unassembled WGS sequence"/>
</dbReference>
<dbReference type="InterPro" id="IPR000014">
    <property type="entry name" value="PAS"/>
</dbReference>
<dbReference type="Pfam" id="PF17203">
    <property type="entry name" value="sCache_3_2"/>
    <property type="match status" value="1"/>
</dbReference>
<accession>A0ABR5A8Y4</accession>
<dbReference type="PROSITE" id="PS50109">
    <property type="entry name" value="HIS_KIN"/>
    <property type="match status" value="1"/>
</dbReference>
<dbReference type="EC" id="2.7.13.3" evidence="3"/>
<dbReference type="InterPro" id="IPR033463">
    <property type="entry name" value="sCache_3"/>
</dbReference>
<evidence type="ECO:0000256" key="7">
    <source>
        <dbReference type="ARBA" id="ARBA00022692"/>
    </source>
</evidence>
<dbReference type="SUPFAM" id="SSF55785">
    <property type="entry name" value="PYP-like sensor domain (PAS domain)"/>
    <property type="match status" value="1"/>
</dbReference>
<keyword evidence="4" id="KW-1003">Cell membrane</keyword>
<keyword evidence="10" id="KW-0067">ATP-binding</keyword>
<evidence type="ECO:0000256" key="11">
    <source>
        <dbReference type="ARBA" id="ARBA00022989"/>
    </source>
</evidence>
<keyword evidence="9" id="KW-0418">Kinase</keyword>
<keyword evidence="7 14" id="KW-0812">Transmembrane</keyword>
<dbReference type="PANTHER" id="PTHR43547">
    <property type="entry name" value="TWO-COMPONENT HISTIDINE KINASE"/>
    <property type="match status" value="1"/>
</dbReference>
<dbReference type="Pfam" id="PF00989">
    <property type="entry name" value="PAS"/>
    <property type="match status" value="1"/>
</dbReference>
<keyword evidence="12" id="KW-0902">Two-component regulatory system</keyword>
<dbReference type="Gene3D" id="3.30.565.10">
    <property type="entry name" value="Histidine kinase-like ATPase, C-terminal domain"/>
    <property type="match status" value="1"/>
</dbReference>
<evidence type="ECO:0000256" key="12">
    <source>
        <dbReference type="ARBA" id="ARBA00023012"/>
    </source>
</evidence>
<sequence>MKLRTKINWLVFLNIGFVLLLTCSSFAYLIIQRKFAETGERALMLAQTVAGMPAIVEAFGTPDPSVAIQPLAEQIRIRTGAEYIVVGNMNLIRYSHPNPEQLGGRMVGEDNDLVLKGQDSITEATGTLGLAIRGKSPIWDANHRQIGIVSVGFLEGAIWKQINEFLGEVVLIALAALLFGLAGAYLLSGHIKKQTLGMEPWEIAFLTEKQSAILESIREGIIAVNDGGKIMTCNREALKILNMEAGDVIGKNIRFVLPNSRLPEVLERGEPHKDEQMIIGNHLVVANRVPVRLKGKVIGAVSTFRDKLQLDQIDEKLADIGQYVDTLRSQRHEFMNKLHLISGLIQMKEYDTAKDIIEVVNEDVQHTLDFFLANLKDPAIVGILVGKMHRAKELGIALHVDAASSVPPVCPHREIIVTFLGNAIENAFEAIQGAPRLEGSSPPAVSVLLKEEAEELVLSVADTGPGVDPALGGRIFEDGVTTKGEGRGLGLALLSKLIGNVGGKLRLTSSESGTTLTASLPLQAGGEQG</sequence>
<dbReference type="SMART" id="SM00387">
    <property type="entry name" value="HATPase_c"/>
    <property type="match status" value="1"/>
</dbReference>
<evidence type="ECO:0000256" key="2">
    <source>
        <dbReference type="ARBA" id="ARBA00004651"/>
    </source>
</evidence>
<dbReference type="InterPro" id="IPR013767">
    <property type="entry name" value="PAS_fold"/>
</dbReference>
<reference evidence="17 18" key="1">
    <citation type="submission" date="2014-12" db="EMBL/GenBank/DDBJ databases">
        <title>Draft genome sequence of Paenibacillus kamchatkensis strain B-2647.</title>
        <authorList>
            <person name="Karlyshev A.V."/>
            <person name="Kudryashova E.B."/>
        </authorList>
    </citation>
    <scope>NUCLEOTIDE SEQUENCE [LARGE SCALE GENOMIC DNA]</scope>
    <source>
        <strain evidence="17 18">VKM B-2647</strain>
    </source>
</reference>
<keyword evidence="6" id="KW-0808">Transferase</keyword>
<comment type="caution">
    <text evidence="17">The sequence shown here is derived from an EMBL/GenBank/DDBJ whole genome shotgun (WGS) entry which is preliminary data.</text>
</comment>
<evidence type="ECO:0000313" key="18">
    <source>
        <dbReference type="Proteomes" id="UP000031967"/>
    </source>
</evidence>
<evidence type="ECO:0000256" key="10">
    <source>
        <dbReference type="ARBA" id="ARBA00022840"/>
    </source>
</evidence>
<dbReference type="EMBL" id="JXAK01000100">
    <property type="protein sequence ID" value="KIL37143.1"/>
    <property type="molecule type" value="Genomic_DNA"/>
</dbReference>
<evidence type="ECO:0000256" key="5">
    <source>
        <dbReference type="ARBA" id="ARBA00022553"/>
    </source>
</evidence>